<dbReference type="Proteomes" id="UP000824120">
    <property type="component" value="Chromosome 8"/>
</dbReference>
<protein>
    <recommendedName>
        <fullName evidence="2">Retrovirus-related Pol polyprotein from transposon TNT 1-94-like beta-barrel domain-containing protein</fullName>
    </recommendedName>
</protein>
<organism evidence="3 4">
    <name type="scientific">Solanum commersonii</name>
    <name type="common">Commerson's wild potato</name>
    <name type="synonym">Commerson's nightshade</name>
    <dbReference type="NCBI Taxonomy" id="4109"/>
    <lineage>
        <taxon>Eukaryota</taxon>
        <taxon>Viridiplantae</taxon>
        <taxon>Streptophyta</taxon>
        <taxon>Embryophyta</taxon>
        <taxon>Tracheophyta</taxon>
        <taxon>Spermatophyta</taxon>
        <taxon>Magnoliopsida</taxon>
        <taxon>eudicotyledons</taxon>
        <taxon>Gunneridae</taxon>
        <taxon>Pentapetalae</taxon>
        <taxon>asterids</taxon>
        <taxon>lamiids</taxon>
        <taxon>Solanales</taxon>
        <taxon>Solanaceae</taxon>
        <taxon>Solanoideae</taxon>
        <taxon>Solaneae</taxon>
        <taxon>Solanum</taxon>
    </lineage>
</organism>
<sequence>MVSEREYSANTGQGSTLSALGMSYSGSFSPTTSHAFMSNRQSPLAHFHPQVQQHPHFSPQQYQQLLHMLDQENEKAKANTKCDNLMASGMMHSANNNKWIIDSGASQHMNNSCNKVHLPTGALAHVTHIGSSQVLGGTEISNVWHIPAFHYNLLSVSKLTKELNCCVLFYPNFCVFQDLSSGTMRETDRLENDLYVVNADSQLISGDSLKSTQDLVYVANAVSSSQSYSFRYVSLASETRPAKNTAASCSSVSEFDPPADSSPDDRNDS</sequence>
<evidence type="ECO:0000259" key="2">
    <source>
        <dbReference type="Pfam" id="PF22936"/>
    </source>
</evidence>
<gene>
    <name evidence="3" type="ORF">H5410_040419</name>
</gene>
<accession>A0A9J5XNV0</accession>
<feature type="domain" description="Retrovirus-related Pol polyprotein from transposon TNT 1-94-like beta-barrel" evidence="2">
    <location>
        <begin position="99"/>
        <end position="161"/>
    </location>
</feature>
<dbReference type="Pfam" id="PF22936">
    <property type="entry name" value="Pol_BBD"/>
    <property type="match status" value="1"/>
</dbReference>
<keyword evidence="4" id="KW-1185">Reference proteome</keyword>
<evidence type="ECO:0000313" key="3">
    <source>
        <dbReference type="EMBL" id="KAG5589905.1"/>
    </source>
</evidence>
<proteinExistence type="predicted"/>
<dbReference type="EMBL" id="JACXVP010000008">
    <property type="protein sequence ID" value="KAG5589905.1"/>
    <property type="molecule type" value="Genomic_DNA"/>
</dbReference>
<dbReference type="InterPro" id="IPR054722">
    <property type="entry name" value="PolX-like_BBD"/>
</dbReference>
<reference evidence="3 4" key="1">
    <citation type="submission" date="2020-09" db="EMBL/GenBank/DDBJ databases">
        <title>De no assembly of potato wild relative species, Solanum commersonii.</title>
        <authorList>
            <person name="Cho K."/>
        </authorList>
    </citation>
    <scope>NUCLEOTIDE SEQUENCE [LARGE SCALE GENOMIC DNA]</scope>
    <source>
        <strain evidence="3">LZ3.2</strain>
        <tissue evidence="3">Leaf</tissue>
    </source>
</reference>
<name>A0A9J5XNV0_SOLCO</name>
<feature type="region of interest" description="Disordered" evidence="1">
    <location>
        <begin position="238"/>
        <end position="269"/>
    </location>
</feature>
<comment type="caution">
    <text evidence="3">The sequence shown here is derived from an EMBL/GenBank/DDBJ whole genome shotgun (WGS) entry which is preliminary data.</text>
</comment>
<dbReference type="AlphaFoldDB" id="A0A9J5XNV0"/>
<dbReference type="OrthoDB" id="1745225at2759"/>
<evidence type="ECO:0000256" key="1">
    <source>
        <dbReference type="SAM" id="MobiDB-lite"/>
    </source>
</evidence>
<evidence type="ECO:0000313" key="4">
    <source>
        <dbReference type="Proteomes" id="UP000824120"/>
    </source>
</evidence>